<dbReference type="RefSeq" id="WP_413779449.1">
    <property type="nucleotide sequence ID" value="NZ_JAUOZS010000001.1"/>
</dbReference>
<gene>
    <name evidence="1" type="ORF">Q4T40_06675</name>
</gene>
<comment type="caution">
    <text evidence="1">The sequence shown here is derived from an EMBL/GenBank/DDBJ whole genome shotgun (WGS) entry which is preliminary data.</text>
</comment>
<dbReference type="EMBL" id="JAUOZS010000001">
    <property type="protein sequence ID" value="MDT8900917.1"/>
    <property type="molecule type" value="Genomic_DNA"/>
</dbReference>
<proteinExistence type="predicted"/>
<keyword evidence="2" id="KW-1185">Reference proteome</keyword>
<dbReference type="Proteomes" id="UP001254848">
    <property type="component" value="Unassembled WGS sequence"/>
</dbReference>
<sequence length="479" mass="54979">MYTQEQKERYEQVIQAFTRHKPDSPNALLAQWQENKADLYNLLGGLKVEKELVVTPSREDVVAVVDQYIRDFNPLFPSPVFQALRKVINPSDYGYEGDYTDIPKNTSNFTQEQATEMGLQRYNKGQKLGAVLKSLLPDSGTYVLRGKERGIRDAFDLVWSEIVQKFKATGKVVLSIDPIDYLTMSYNQNDWQSCHRIGGMYQGGVLSYMADKVSMVAYAYNGKEVAYLHNGKEFKWNSKQWRQMVYIDIPSQTAIFSREYPTENPVLNKEVRKMVQALFRKINGKPIQWMVTKQQNNLHETYEGGRGSTHYHDVQSGWQYRGQSGNHYGVRMRPALQEPAKIHVGTSPKCPICGVNNVSNGGSFLCSDCRNRCSCPNCGQSTSENRLVYIRREDGSRVRMCPHCLQQSGARQCRDCHEWHMPESMSTTLDGVCKKCRNANYRICKTCRVIHRRSQTYQYNGANYCRTCYGEALNQARRA</sequence>
<reference evidence="1 2" key="1">
    <citation type="submission" date="2023-07" db="EMBL/GenBank/DDBJ databases">
        <title>The novel representative of Negativicutes class, Anaeroselena agilis gen. nov. sp. nov.</title>
        <authorList>
            <person name="Prokofeva M.I."/>
            <person name="Elcheninov A.G."/>
            <person name="Klyukina A."/>
            <person name="Kublanov I.V."/>
            <person name="Frolov E.N."/>
            <person name="Podosokorskaya O.A."/>
        </authorList>
    </citation>
    <scope>NUCLEOTIDE SEQUENCE [LARGE SCALE GENOMIC DNA]</scope>
    <source>
        <strain evidence="1 2">4137-cl</strain>
    </source>
</reference>
<evidence type="ECO:0000313" key="2">
    <source>
        <dbReference type="Proteomes" id="UP001254848"/>
    </source>
</evidence>
<name>A0ABU3NXH1_9FIRM</name>
<protein>
    <submittedName>
        <fullName evidence="1">Uncharacterized protein</fullName>
    </submittedName>
</protein>
<accession>A0ABU3NXH1</accession>
<evidence type="ECO:0000313" key="1">
    <source>
        <dbReference type="EMBL" id="MDT8900917.1"/>
    </source>
</evidence>
<organism evidence="1 2">
    <name type="scientific">Anaeroselena agilis</name>
    <dbReference type="NCBI Taxonomy" id="3063788"/>
    <lineage>
        <taxon>Bacteria</taxon>
        <taxon>Bacillati</taxon>
        <taxon>Bacillota</taxon>
        <taxon>Negativicutes</taxon>
        <taxon>Acetonemataceae</taxon>
        <taxon>Anaeroselena</taxon>
    </lineage>
</organism>